<dbReference type="EMBL" id="LTAI01000304">
    <property type="protein sequence ID" value="ORD99086.1"/>
    <property type="molecule type" value="Genomic_DNA"/>
</dbReference>
<dbReference type="GO" id="GO:0045948">
    <property type="term" value="P:positive regulation of translational initiation"/>
    <property type="evidence" value="ECO:0007669"/>
    <property type="project" value="EnsemblFungi"/>
</dbReference>
<evidence type="ECO:0000256" key="2">
    <source>
        <dbReference type="ARBA" id="ARBA00009307"/>
    </source>
</evidence>
<dbReference type="GO" id="GO:0000956">
    <property type="term" value="P:nuclear-transcribed mRNA catabolic process"/>
    <property type="evidence" value="ECO:0007669"/>
    <property type="project" value="EnsemblFungi"/>
</dbReference>
<dbReference type="Proteomes" id="UP000192501">
    <property type="component" value="Unassembled WGS sequence"/>
</dbReference>
<name>A0A1X0QH36_9MICR</name>
<dbReference type="InterPro" id="IPR012340">
    <property type="entry name" value="NA-bd_OB-fold"/>
</dbReference>
<dbReference type="InterPro" id="IPR045113">
    <property type="entry name" value="Rpb7-like"/>
</dbReference>
<dbReference type="SUPFAM" id="SSF88798">
    <property type="entry name" value="N-terminal, heterodimerisation domain of RBP7 (RpoE)"/>
    <property type="match status" value="1"/>
</dbReference>
<organism evidence="8 10">
    <name type="scientific">Hepatospora eriocheir</name>
    <dbReference type="NCBI Taxonomy" id="1081669"/>
    <lineage>
        <taxon>Eukaryota</taxon>
        <taxon>Fungi</taxon>
        <taxon>Fungi incertae sedis</taxon>
        <taxon>Microsporidia</taxon>
        <taxon>Hepatosporidae</taxon>
        <taxon>Hepatospora</taxon>
    </lineage>
</organism>
<dbReference type="GO" id="GO:0003968">
    <property type="term" value="F:RNA-directed RNA polymerase activity"/>
    <property type="evidence" value="ECO:0007669"/>
    <property type="project" value="EnsemblFungi"/>
</dbReference>
<comment type="caution">
    <text evidence="8">The sequence shown here is derived from an EMBL/GenBank/DDBJ whole genome shotgun (WGS) entry which is preliminary data.</text>
</comment>
<dbReference type="VEuPathDB" id="MicrosporidiaDB:A0H76_1431"/>
<evidence type="ECO:0000313" key="7">
    <source>
        <dbReference type="EMBL" id="ORD96592.1"/>
    </source>
</evidence>
<keyword evidence="3" id="KW-0240">DNA-directed RNA polymerase</keyword>
<dbReference type="VEuPathDB" id="MicrosporidiaDB:HERIO_1486"/>
<dbReference type="GO" id="GO:0003727">
    <property type="term" value="F:single-stranded RNA binding"/>
    <property type="evidence" value="ECO:0007669"/>
    <property type="project" value="EnsemblFungi"/>
</dbReference>
<dbReference type="GO" id="GO:0060213">
    <property type="term" value="P:positive regulation of nuclear-transcribed mRNA poly(A) tail shortening"/>
    <property type="evidence" value="ECO:0007669"/>
    <property type="project" value="EnsemblFungi"/>
</dbReference>
<evidence type="ECO:0000313" key="10">
    <source>
        <dbReference type="Proteomes" id="UP000192501"/>
    </source>
</evidence>
<evidence type="ECO:0000313" key="8">
    <source>
        <dbReference type="EMBL" id="ORD99086.1"/>
    </source>
</evidence>
<evidence type="ECO:0000259" key="6">
    <source>
        <dbReference type="Pfam" id="PF03876"/>
    </source>
</evidence>
<evidence type="ECO:0000313" key="9">
    <source>
        <dbReference type="Proteomes" id="UP000192356"/>
    </source>
</evidence>
<dbReference type="Pfam" id="PF00575">
    <property type="entry name" value="S1"/>
    <property type="match status" value="1"/>
</dbReference>
<comment type="subcellular location">
    <subcellularLocation>
        <location evidence="1">Nucleus</location>
    </subcellularLocation>
</comment>
<feature type="domain" description="S1 motif" evidence="5">
    <location>
        <begin position="77"/>
        <end position="133"/>
    </location>
</feature>
<dbReference type="Gene3D" id="3.30.1490.120">
    <property type="entry name" value="RNA polymerase Rpb7-like, N-terminal domain"/>
    <property type="match status" value="1"/>
</dbReference>
<keyword evidence="9" id="KW-1185">Reference proteome</keyword>
<comment type="similarity">
    <text evidence="2">Belongs to the eukaryotic RPB7/RPC8 RNA polymerase subunit family.</text>
</comment>
<proteinExistence type="inferred from homology"/>
<gene>
    <name evidence="8" type="primary">RPB7</name>
    <name evidence="8" type="ORF">A0H76_1431</name>
    <name evidence="7" type="ORF">HERIO_1486</name>
</gene>
<dbReference type="GO" id="GO:0000932">
    <property type="term" value="C:P-body"/>
    <property type="evidence" value="ECO:0007669"/>
    <property type="project" value="EnsemblFungi"/>
</dbReference>
<dbReference type="InterPro" id="IPR005576">
    <property type="entry name" value="Rpb7-like_N"/>
</dbReference>
<accession>A0A1X0QH36</accession>
<reference evidence="9 10" key="1">
    <citation type="journal article" date="2017" name="Environ. Microbiol.">
        <title>Decay of the glycolytic pathway and adaptation to intranuclear parasitism within Enterocytozoonidae microsporidia.</title>
        <authorList>
            <person name="Wiredu Boakye D."/>
            <person name="Jaroenlak P."/>
            <person name="Prachumwat A."/>
            <person name="Williams T.A."/>
            <person name="Bateman K.S."/>
            <person name="Itsathitphaisarn O."/>
            <person name="Sritunyalucksana K."/>
            <person name="Paszkiewicz K.H."/>
            <person name="Moore K.A."/>
            <person name="Stentiford G.D."/>
            <person name="Williams B.A."/>
        </authorList>
    </citation>
    <scope>NUCLEOTIDE SEQUENCE [LARGE SCALE GENOMIC DNA]</scope>
    <source>
        <strain evidence="10">canceri</strain>
        <strain evidence="8">Canceri</strain>
        <strain evidence="7 9">GB1</strain>
    </source>
</reference>
<dbReference type="GO" id="GO:0006368">
    <property type="term" value="P:transcription elongation by RNA polymerase II"/>
    <property type="evidence" value="ECO:0007669"/>
    <property type="project" value="EnsemblFungi"/>
</dbReference>
<protein>
    <submittedName>
        <fullName evidence="8">RPB7</fullName>
    </submittedName>
</protein>
<dbReference type="Gene3D" id="2.40.50.140">
    <property type="entry name" value="Nucleic acid-binding proteins"/>
    <property type="match status" value="2"/>
</dbReference>
<evidence type="ECO:0000256" key="1">
    <source>
        <dbReference type="ARBA" id="ARBA00004123"/>
    </source>
</evidence>
<dbReference type="Pfam" id="PF03876">
    <property type="entry name" value="SHS2_Rpb7-N"/>
    <property type="match status" value="1"/>
</dbReference>
<dbReference type="PANTHER" id="PTHR12709:SF4">
    <property type="entry name" value="DNA-DIRECTED RNA POLYMERASE II SUBUNIT RPB7"/>
    <property type="match status" value="1"/>
</dbReference>
<dbReference type="OrthoDB" id="1162399at2759"/>
<dbReference type="GO" id="GO:0031369">
    <property type="term" value="F:translation initiation factor binding"/>
    <property type="evidence" value="ECO:0007669"/>
    <property type="project" value="EnsemblFungi"/>
</dbReference>
<keyword evidence="4" id="KW-0804">Transcription</keyword>
<evidence type="ECO:0000256" key="3">
    <source>
        <dbReference type="ARBA" id="ARBA00022478"/>
    </source>
</evidence>
<evidence type="ECO:0000256" key="4">
    <source>
        <dbReference type="ARBA" id="ARBA00023163"/>
    </source>
</evidence>
<dbReference type="GO" id="GO:0010590">
    <property type="term" value="P:regulation of septum digestion after cytokinesis"/>
    <property type="evidence" value="ECO:0007669"/>
    <property type="project" value="EnsemblFungi"/>
</dbReference>
<dbReference type="GO" id="GO:0005665">
    <property type="term" value="C:RNA polymerase II, core complex"/>
    <property type="evidence" value="ECO:0007669"/>
    <property type="project" value="EnsemblFungi"/>
</dbReference>
<evidence type="ECO:0000259" key="5">
    <source>
        <dbReference type="Pfam" id="PF00575"/>
    </source>
</evidence>
<dbReference type="GO" id="GO:0006367">
    <property type="term" value="P:transcription initiation at RNA polymerase II promoter"/>
    <property type="evidence" value="ECO:0007669"/>
    <property type="project" value="EnsemblFungi"/>
</dbReference>
<dbReference type="InterPro" id="IPR003029">
    <property type="entry name" value="S1_domain"/>
</dbReference>
<dbReference type="GO" id="GO:1990328">
    <property type="term" value="C:RPB4-RPB7 complex"/>
    <property type="evidence" value="ECO:0007669"/>
    <property type="project" value="EnsemblFungi"/>
</dbReference>
<dbReference type="AlphaFoldDB" id="A0A1X0QH36"/>
<feature type="domain" description="RNA polymerase Rpb7-like N-terminal" evidence="6">
    <location>
        <begin position="10"/>
        <end position="61"/>
    </location>
</feature>
<dbReference type="EMBL" id="LVKB01000074">
    <property type="protein sequence ID" value="ORD96592.1"/>
    <property type="molecule type" value="Genomic_DNA"/>
</dbReference>
<dbReference type="GO" id="GO:0003697">
    <property type="term" value="F:single-stranded DNA binding"/>
    <property type="evidence" value="ECO:0007669"/>
    <property type="project" value="EnsemblFungi"/>
</dbReference>
<dbReference type="SUPFAM" id="SSF50249">
    <property type="entry name" value="Nucleic acid-binding proteins"/>
    <property type="match status" value="1"/>
</dbReference>
<dbReference type="Proteomes" id="UP000192356">
    <property type="component" value="Unassembled WGS sequence"/>
</dbReference>
<dbReference type="InterPro" id="IPR036898">
    <property type="entry name" value="RNA_pol_Rpb7-like_N_sf"/>
</dbReference>
<sequence>MFYIKNINQTVSLSPKYMKSNVSSTLKEYLSKNVEGSISETGYVISILEFSNIGMGRILPNGDIAIKIKYKALLLNPQKADVIDAKIVSKNKMGYFAKMGPISAFISIYQIPDHLLEHLSNSMNVRLKIIGTKIEPKKIVVVGTLKGDELGLKNLQ</sequence>
<dbReference type="PANTHER" id="PTHR12709">
    <property type="entry name" value="DNA-DIRECTED RNA POLYMERASE II, III"/>
    <property type="match status" value="1"/>
</dbReference>